<dbReference type="OrthoDB" id="10360174at2759"/>
<accession>A0A0P1BGK9</accession>
<dbReference type="AlphaFoldDB" id="A0A0P1BGK9"/>
<feature type="compositionally biased region" description="Basic and acidic residues" evidence="1">
    <location>
        <begin position="199"/>
        <end position="209"/>
    </location>
</feature>
<feature type="signal peptide" evidence="2">
    <location>
        <begin position="1"/>
        <end position="23"/>
    </location>
</feature>
<reference evidence="3 4" key="1">
    <citation type="submission" date="2014-09" db="EMBL/GenBank/DDBJ databases">
        <authorList>
            <person name="Magalhaes I.L.F."/>
            <person name="Oliveira U."/>
            <person name="Santos F.R."/>
            <person name="Vidigal T.H.D.A."/>
            <person name="Brescovit A.D."/>
            <person name="Santos A.J."/>
        </authorList>
    </citation>
    <scope>NUCLEOTIDE SEQUENCE [LARGE SCALE GENOMIC DNA]</scope>
</reference>
<dbReference type="Proteomes" id="UP000054845">
    <property type="component" value="Unassembled WGS sequence"/>
</dbReference>
<sequence>MQLTYPLVASSLALCAALGSVAAAPAGTTPNTKQPSTPADTKVALKAKEHGAMLITNVVDAYKPVTVWLDVKNGHYNAEWSEACDNITGKYRTQDNFKDEGGPFGKWASVACIARTHDKISKEELFFNYTPILIERMILLKGHVKPVKKPHGSHFDKPAKPGKPGKPPAKEPVKTSPNANKPVKTGPATKEPVKTNPEPVKKVDPTPRK</sequence>
<evidence type="ECO:0000256" key="2">
    <source>
        <dbReference type="SAM" id="SignalP"/>
    </source>
</evidence>
<evidence type="ECO:0000256" key="1">
    <source>
        <dbReference type="SAM" id="MobiDB-lite"/>
    </source>
</evidence>
<evidence type="ECO:0000313" key="4">
    <source>
        <dbReference type="Proteomes" id="UP000054845"/>
    </source>
</evidence>
<feature type="region of interest" description="Disordered" evidence="1">
    <location>
        <begin position="147"/>
        <end position="209"/>
    </location>
</feature>
<organism evidence="3 4">
    <name type="scientific">Ceraceosorus bombacis</name>
    <dbReference type="NCBI Taxonomy" id="401625"/>
    <lineage>
        <taxon>Eukaryota</taxon>
        <taxon>Fungi</taxon>
        <taxon>Dikarya</taxon>
        <taxon>Basidiomycota</taxon>
        <taxon>Ustilaginomycotina</taxon>
        <taxon>Exobasidiomycetes</taxon>
        <taxon>Ceraceosorales</taxon>
        <taxon>Ceraceosoraceae</taxon>
        <taxon>Ceraceosorus</taxon>
    </lineage>
</organism>
<keyword evidence="2" id="KW-0732">Signal</keyword>
<protein>
    <submittedName>
        <fullName evidence="3">Uncharacterized protein</fullName>
    </submittedName>
</protein>
<dbReference type="EMBL" id="CCYA01000247">
    <property type="protein sequence ID" value="CEH14699.1"/>
    <property type="molecule type" value="Genomic_DNA"/>
</dbReference>
<name>A0A0P1BGK9_9BASI</name>
<evidence type="ECO:0000313" key="3">
    <source>
        <dbReference type="EMBL" id="CEH14699.1"/>
    </source>
</evidence>
<feature type="chain" id="PRO_5006059475" evidence="2">
    <location>
        <begin position="24"/>
        <end position="209"/>
    </location>
</feature>
<keyword evidence="4" id="KW-1185">Reference proteome</keyword>
<proteinExistence type="predicted"/>